<dbReference type="GO" id="GO:0009279">
    <property type="term" value="C:cell outer membrane"/>
    <property type="evidence" value="ECO:0007669"/>
    <property type="project" value="UniProtKB-SubCell"/>
</dbReference>
<dbReference type="RefSeq" id="WP_060635336.1">
    <property type="nucleotide sequence ID" value="NZ_CBXV010000004.1"/>
</dbReference>
<dbReference type="HAMAP" id="MF_00415">
    <property type="entry name" value="FlgH"/>
    <property type="match status" value="1"/>
</dbReference>
<dbReference type="AlphaFoldDB" id="A0A0B6WX92"/>
<evidence type="ECO:0000256" key="8">
    <source>
        <dbReference type="SAM" id="SignalP"/>
    </source>
</evidence>
<evidence type="ECO:0000256" key="2">
    <source>
        <dbReference type="ARBA" id="ARBA00006929"/>
    </source>
</evidence>
<comment type="subunit">
    <text evidence="7">The basal body constitutes a major portion of the flagellar organelle and consists of four rings (L,P,S, and M) mounted on a central rod.</text>
</comment>
<evidence type="ECO:0000313" key="10">
    <source>
        <dbReference type="Proteomes" id="UP000031518"/>
    </source>
</evidence>
<comment type="similarity">
    <text evidence="2 7">Belongs to the FlgH family.</text>
</comment>
<organism evidence="9 10">
    <name type="scientific">Pyrinomonas methylaliphatogenes</name>
    <dbReference type="NCBI Taxonomy" id="454194"/>
    <lineage>
        <taxon>Bacteria</taxon>
        <taxon>Pseudomonadati</taxon>
        <taxon>Acidobacteriota</taxon>
        <taxon>Blastocatellia</taxon>
        <taxon>Blastocatellales</taxon>
        <taxon>Pyrinomonadaceae</taxon>
        <taxon>Pyrinomonas</taxon>
    </lineage>
</organism>
<dbReference type="InterPro" id="IPR000527">
    <property type="entry name" value="Flag_Lring"/>
</dbReference>
<evidence type="ECO:0000313" key="9">
    <source>
        <dbReference type="EMBL" id="CDM64909.1"/>
    </source>
</evidence>
<keyword evidence="9" id="KW-0969">Cilium</keyword>
<keyword evidence="9" id="KW-0282">Flagellum</keyword>
<dbReference type="Proteomes" id="UP000031518">
    <property type="component" value="Unassembled WGS sequence"/>
</dbReference>
<feature type="chain" id="PRO_5002110356" description="Flagellar L-ring protein" evidence="8">
    <location>
        <begin position="24"/>
        <end position="229"/>
    </location>
</feature>
<keyword evidence="5 7" id="KW-0975">Bacterial flagellum</keyword>
<comment type="function">
    <text evidence="1 7">Assembles around the rod to form the L-ring and probably protects the motor/basal body from shearing forces during rotation.</text>
</comment>
<dbReference type="GO" id="GO:0071973">
    <property type="term" value="P:bacterial-type flagellum-dependent cell motility"/>
    <property type="evidence" value="ECO:0007669"/>
    <property type="project" value="InterPro"/>
</dbReference>
<dbReference type="GO" id="GO:0009427">
    <property type="term" value="C:bacterial-type flagellum basal body, distal rod, L ring"/>
    <property type="evidence" value="ECO:0007669"/>
    <property type="project" value="InterPro"/>
</dbReference>
<evidence type="ECO:0000256" key="4">
    <source>
        <dbReference type="ARBA" id="ARBA00023136"/>
    </source>
</evidence>
<proteinExistence type="inferred from homology"/>
<name>A0A0B6WX92_9BACT</name>
<evidence type="ECO:0000256" key="6">
    <source>
        <dbReference type="ARBA" id="ARBA00023237"/>
    </source>
</evidence>
<keyword evidence="9" id="KW-0966">Cell projection</keyword>
<dbReference type="PANTHER" id="PTHR34933">
    <property type="entry name" value="FLAGELLAR L-RING PROTEIN"/>
    <property type="match status" value="1"/>
</dbReference>
<evidence type="ECO:0000256" key="5">
    <source>
        <dbReference type="ARBA" id="ARBA00023143"/>
    </source>
</evidence>
<evidence type="ECO:0000256" key="7">
    <source>
        <dbReference type="HAMAP-Rule" id="MF_00415"/>
    </source>
</evidence>
<dbReference type="PANTHER" id="PTHR34933:SF1">
    <property type="entry name" value="FLAGELLAR L-RING PROTEIN"/>
    <property type="match status" value="1"/>
</dbReference>
<dbReference type="OrthoDB" id="118146at2"/>
<accession>A0A0B6WX92</accession>
<keyword evidence="4 7" id="KW-0472">Membrane</keyword>
<evidence type="ECO:0000256" key="3">
    <source>
        <dbReference type="ARBA" id="ARBA00022729"/>
    </source>
</evidence>
<reference evidence="9 10" key="2">
    <citation type="submission" date="2015-01" db="EMBL/GenBank/DDBJ databases">
        <title>Complete genome sequence of Pyrinomonas methylaliphatogenes type strain K22T.</title>
        <authorList>
            <person name="Lee K.C.Y."/>
            <person name="Power J.F."/>
            <person name="Dunfield P.F."/>
            <person name="Morgan X.C."/>
            <person name="Huttenhower C."/>
            <person name="Stott M.B."/>
        </authorList>
    </citation>
    <scope>NUCLEOTIDE SEQUENCE [LARGE SCALE GENOMIC DNA]</scope>
    <source>
        <strain evidence="9 10">K22</strain>
    </source>
</reference>
<dbReference type="STRING" id="454194.PYK22_00904"/>
<feature type="signal peptide" evidence="8">
    <location>
        <begin position="1"/>
        <end position="23"/>
    </location>
</feature>
<dbReference type="Pfam" id="PF02107">
    <property type="entry name" value="FlgH"/>
    <property type="match status" value="1"/>
</dbReference>
<dbReference type="GO" id="GO:0003774">
    <property type="term" value="F:cytoskeletal motor activity"/>
    <property type="evidence" value="ECO:0007669"/>
    <property type="project" value="InterPro"/>
</dbReference>
<dbReference type="EMBL" id="CBXV010000004">
    <property type="protein sequence ID" value="CDM64909.1"/>
    <property type="molecule type" value="Genomic_DNA"/>
</dbReference>
<evidence type="ECO:0000256" key="1">
    <source>
        <dbReference type="ARBA" id="ARBA00002591"/>
    </source>
</evidence>
<keyword evidence="3 8" id="KW-0732">Signal</keyword>
<dbReference type="PRINTS" id="PR01008">
    <property type="entry name" value="FLGLRINGFLGH"/>
</dbReference>
<protein>
    <recommendedName>
        <fullName evidence="7">Flagellar L-ring protein</fullName>
    </recommendedName>
    <alternativeName>
        <fullName evidence="7">Basal body L-ring protein</fullName>
    </alternativeName>
</protein>
<keyword evidence="6 7" id="KW-0998">Cell outer membrane</keyword>
<sequence precursor="true">MRRRNLWALIVIGALICAGRAQEKGTAKRGESNGRAETMIESQTSVANGSLFVQTSPITDLYSDFKPRRVGDLVFVDVVEDVSASVTSGAKRSRDSGTLGGLVTAAGALPIPGAGIAAGVLGALGSRKYEGSGSTERQSNVRARIVARVVEVLPNGDLRIEARKLVRVNKETETLLLAGIVRQRDVAADNTVPTTAIGDLRVELNGKGVASADNAPGWLFRLFEKIAPF</sequence>
<reference evidence="9 10" key="1">
    <citation type="submission" date="2013-12" db="EMBL/GenBank/DDBJ databases">
        <authorList>
            <person name="Stott M."/>
        </authorList>
    </citation>
    <scope>NUCLEOTIDE SEQUENCE [LARGE SCALE GENOMIC DNA]</scope>
    <source>
        <strain evidence="9 10">K22</strain>
    </source>
</reference>
<comment type="subcellular location">
    <subcellularLocation>
        <location evidence="7">Cell outer membrane</location>
    </subcellularLocation>
    <subcellularLocation>
        <location evidence="7">Bacterial flagellum basal body</location>
    </subcellularLocation>
</comment>
<gene>
    <name evidence="7" type="primary">flgH</name>
    <name evidence="9" type="ORF">PYK22_00904</name>
</gene>
<keyword evidence="10" id="KW-1185">Reference proteome</keyword>